<dbReference type="OrthoDB" id="6381337at2759"/>
<dbReference type="Proteomes" id="UP000678499">
    <property type="component" value="Unassembled WGS sequence"/>
</dbReference>
<gene>
    <name evidence="2" type="ORF">NMOB1V02_LOCUS7257</name>
</gene>
<keyword evidence="3" id="KW-1185">Reference proteome</keyword>
<dbReference type="AlphaFoldDB" id="A0A7R9BQD3"/>
<dbReference type="EMBL" id="OA883733">
    <property type="protein sequence ID" value="CAD7279588.1"/>
    <property type="molecule type" value="Genomic_DNA"/>
</dbReference>
<protein>
    <submittedName>
        <fullName evidence="2">Uncharacterized protein</fullName>
    </submittedName>
</protein>
<evidence type="ECO:0000313" key="2">
    <source>
        <dbReference type="EMBL" id="CAD7279588.1"/>
    </source>
</evidence>
<proteinExistence type="predicted"/>
<organism evidence="2">
    <name type="scientific">Notodromas monacha</name>
    <dbReference type="NCBI Taxonomy" id="399045"/>
    <lineage>
        <taxon>Eukaryota</taxon>
        <taxon>Metazoa</taxon>
        <taxon>Ecdysozoa</taxon>
        <taxon>Arthropoda</taxon>
        <taxon>Crustacea</taxon>
        <taxon>Oligostraca</taxon>
        <taxon>Ostracoda</taxon>
        <taxon>Podocopa</taxon>
        <taxon>Podocopida</taxon>
        <taxon>Cypridocopina</taxon>
        <taxon>Cypridoidea</taxon>
        <taxon>Cyprididae</taxon>
        <taxon>Notodromas</taxon>
    </lineage>
</organism>
<evidence type="ECO:0000313" key="3">
    <source>
        <dbReference type="Proteomes" id="UP000678499"/>
    </source>
</evidence>
<feature type="compositionally biased region" description="Basic and acidic residues" evidence="1">
    <location>
        <begin position="11"/>
        <end position="26"/>
    </location>
</feature>
<feature type="region of interest" description="Disordered" evidence="1">
    <location>
        <begin position="1"/>
        <end position="34"/>
    </location>
</feature>
<evidence type="ECO:0000256" key="1">
    <source>
        <dbReference type="SAM" id="MobiDB-lite"/>
    </source>
</evidence>
<name>A0A7R9BQD3_9CRUS</name>
<dbReference type="EMBL" id="CAJPEX010001696">
    <property type="protein sequence ID" value="CAG0919740.1"/>
    <property type="molecule type" value="Genomic_DNA"/>
</dbReference>
<reference evidence="2" key="1">
    <citation type="submission" date="2020-11" db="EMBL/GenBank/DDBJ databases">
        <authorList>
            <person name="Tran Van P."/>
        </authorList>
    </citation>
    <scope>NUCLEOTIDE SEQUENCE</scope>
</reference>
<accession>A0A7R9BQD3</accession>
<sequence length="293" mass="33743">MGQSESKRKKGGDWEGKVYFDPESDKGQGPTYSLSDSELRDQLLGMECGGGSQSLRVYFSFEAASVNCCMKDEATSCELPLESLDRAVNRTYIWGSCAVSRISVYFLPATSSCGQLGGRLVNSRCSGVRTKAESTPNKNLKSSTVKVIQNCAKIQESNSFMYNLIDCDEEIREIRIYGEKLFAWQLTAFLMYHSYVVLETNQWWWSLEKNGEGITIQRSKQFDYVKRKYRRKERNGNWLIESDTGRMTMKSLVDWLYENDELNRRYDVGDNDKNCKGFAKRVFDKFAQSKYWS</sequence>